<evidence type="ECO:0008006" key="3">
    <source>
        <dbReference type="Google" id="ProtNLM"/>
    </source>
</evidence>
<dbReference type="AlphaFoldDB" id="A0A1B8U467"/>
<dbReference type="SUPFAM" id="SSF53474">
    <property type="entry name" value="alpha/beta-Hydrolases"/>
    <property type="match status" value="1"/>
</dbReference>
<proteinExistence type="predicted"/>
<organism evidence="1 2">
    <name type="scientific">Polaribacter reichenbachii</name>
    <dbReference type="NCBI Taxonomy" id="996801"/>
    <lineage>
        <taxon>Bacteria</taxon>
        <taxon>Pseudomonadati</taxon>
        <taxon>Bacteroidota</taxon>
        <taxon>Flavobacteriia</taxon>
        <taxon>Flavobacteriales</taxon>
        <taxon>Flavobacteriaceae</taxon>
    </lineage>
</organism>
<evidence type="ECO:0000313" key="1">
    <source>
        <dbReference type="EMBL" id="OBY66675.1"/>
    </source>
</evidence>
<gene>
    <name evidence="1" type="ORF">LPB301_05600</name>
</gene>
<dbReference type="EMBL" id="LSFL01000012">
    <property type="protein sequence ID" value="OBY66675.1"/>
    <property type="molecule type" value="Genomic_DNA"/>
</dbReference>
<dbReference type="STRING" id="996801.BW723_14530"/>
<evidence type="ECO:0000313" key="2">
    <source>
        <dbReference type="Proteomes" id="UP000092612"/>
    </source>
</evidence>
<name>A0A1B8U467_9FLAO</name>
<accession>A0A1B8U467</accession>
<keyword evidence="2" id="KW-1185">Reference proteome</keyword>
<dbReference type="InterPro" id="IPR029058">
    <property type="entry name" value="AB_hydrolase_fold"/>
</dbReference>
<dbReference type="Gene3D" id="3.40.50.1820">
    <property type="entry name" value="alpha/beta hydrolase"/>
    <property type="match status" value="1"/>
</dbReference>
<dbReference type="Proteomes" id="UP000092612">
    <property type="component" value="Unassembled WGS sequence"/>
</dbReference>
<protein>
    <recommendedName>
        <fullName evidence="3">Alpha/beta hydrolase</fullName>
    </recommendedName>
</protein>
<sequence>MILVISVSCKNKPYKKNQNTNRTEYKEIVEDNYELNKPIKNANAVLILFGNYVENAETIEREFNILKDAKNNNIAILYLNFNKKFWLTENDKTELTELLKRIFKENKLPKNNIYIGGFSTGGNISLLLSNHLIKTENEIEPKGVFIVDSPIDLLAFYEKCERNIERNFSEISVQEGTWITNLFNNSLGNPKNGITNFEKNSPFTSQTNFIENIANLNNTKLRFYTEPDINYWKINRQFEPEDLNSFSIEKLNTVLQNRFNNKKVELIKTENKGYRANGERNPHSWSIVDKESLIKWMLKD</sequence>
<comment type="caution">
    <text evidence="1">The sequence shown here is derived from an EMBL/GenBank/DDBJ whole genome shotgun (WGS) entry which is preliminary data.</text>
</comment>
<reference evidence="2" key="1">
    <citation type="submission" date="2016-02" db="EMBL/GenBank/DDBJ databases">
        <title>Paenibacillus sp. LPB0068, isolated from Crassostrea gigas.</title>
        <authorList>
            <person name="Shin S.-K."/>
            <person name="Yi H."/>
        </authorList>
    </citation>
    <scope>NUCLEOTIDE SEQUENCE [LARGE SCALE GENOMIC DNA]</scope>
    <source>
        <strain evidence="2">KCTC 23969</strain>
    </source>
</reference>